<accession>A0AA39J4C9</accession>
<dbReference type="Proteomes" id="UP001175211">
    <property type="component" value="Unassembled WGS sequence"/>
</dbReference>
<dbReference type="EMBL" id="JAUEPS010000162">
    <property type="protein sequence ID" value="KAK0435087.1"/>
    <property type="molecule type" value="Genomic_DNA"/>
</dbReference>
<organism evidence="1 2">
    <name type="scientific">Armillaria tabescens</name>
    <name type="common">Ringless honey mushroom</name>
    <name type="synonym">Agaricus tabescens</name>
    <dbReference type="NCBI Taxonomy" id="1929756"/>
    <lineage>
        <taxon>Eukaryota</taxon>
        <taxon>Fungi</taxon>
        <taxon>Dikarya</taxon>
        <taxon>Basidiomycota</taxon>
        <taxon>Agaricomycotina</taxon>
        <taxon>Agaricomycetes</taxon>
        <taxon>Agaricomycetidae</taxon>
        <taxon>Agaricales</taxon>
        <taxon>Marasmiineae</taxon>
        <taxon>Physalacriaceae</taxon>
        <taxon>Desarmillaria</taxon>
    </lineage>
</organism>
<evidence type="ECO:0000313" key="2">
    <source>
        <dbReference type="Proteomes" id="UP001175211"/>
    </source>
</evidence>
<reference evidence="1" key="1">
    <citation type="submission" date="2023-06" db="EMBL/GenBank/DDBJ databases">
        <authorList>
            <consortium name="Lawrence Berkeley National Laboratory"/>
            <person name="Ahrendt S."/>
            <person name="Sahu N."/>
            <person name="Indic B."/>
            <person name="Wong-Bajracharya J."/>
            <person name="Merenyi Z."/>
            <person name="Ke H.-M."/>
            <person name="Monk M."/>
            <person name="Kocsube S."/>
            <person name="Drula E."/>
            <person name="Lipzen A."/>
            <person name="Balint B."/>
            <person name="Henrissat B."/>
            <person name="Andreopoulos B."/>
            <person name="Martin F.M."/>
            <person name="Harder C.B."/>
            <person name="Rigling D."/>
            <person name="Ford K.L."/>
            <person name="Foster G.D."/>
            <person name="Pangilinan J."/>
            <person name="Papanicolaou A."/>
            <person name="Barry K."/>
            <person name="LaButti K."/>
            <person name="Viragh M."/>
            <person name="Koriabine M."/>
            <person name="Yan M."/>
            <person name="Riley R."/>
            <person name="Champramary S."/>
            <person name="Plett K.L."/>
            <person name="Tsai I.J."/>
            <person name="Slot J."/>
            <person name="Sipos G."/>
            <person name="Plett J."/>
            <person name="Nagy L.G."/>
            <person name="Grigoriev I.V."/>
        </authorList>
    </citation>
    <scope>NUCLEOTIDE SEQUENCE</scope>
    <source>
        <strain evidence="1">CCBAS 213</strain>
    </source>
</reference>
<protein>
    <recommendedName>
        <fullName evidence="3">F-box domain-containing protein</fullName>
    </recommendedName>
</protein>
<gene>
    <name evidence="1" type="ORF">EV420DRAFT_348813</name>
</gene>
<comment type="caution">
    <text evidence="1">The sequence shown here is derived from an EMBL/GenBank/DDBJ whole genome shotgun (WGS) entry which is preliminary data.</text>
</comment>
<dbReference type="RefSeq" id="XP_060321875.1">
    <property type="nucleotide sequence ID" value="XM_060481805.1"/>
</dbReference>
<evidence type="ECO:0008006" key="3">
    <source>
        <dbReference type="Google" id="ProtNLM"/>
    </source>
</evidence>
<dbReference type="AlphaFoldDB" id="A0AA39J4C9"/>
<dbReference type="GeneID" id="85365353"/>
<proteinExistence type="predicted"/>
<name>A0AA39J4C9_ARMTA</name>
<sequence>MEKRCSGICTLPQELVDIIIDENQNDKAALRACSLVSRSWTYTSQRHIYSQIRFSHNKRRYYYAQGHSQRDMEQFHTLICAYPHVATLVRAIEVSPHLDAQLLALILEKLIKLENVSLDLCGYHWDEISPYMQGTILATLRSPRIASLELREGSFPHCVDFLALLGACGSHLKHLSLSNVSWDDLEIAPTAAFSSRLKLQLDSLALSLYEHSYFPLAQLLSSINVSRLRRLSALTAGSADLKKRAHIVKEILKQLNGGPLKHLVLNVCLGEPLSNLIDISQLCSIHMKLWWIRPDQHPRPENWLRWLTMSFRELAKYGVLEEVTFEIFYASNITVYTDEWAALDAALGGIRSLRKVNVKVDNYDCARARWKRSKEYSSTVGDGVKVILPTLAKHGVLSVEIAASFPN</sequence>
<keyword evidence="2" id="KW-1185">Reference proteome</keyword>
<evidence type="ECO:0000313" key="1">
    <source>
        <dbReference type="EMBL" id="KAK0435087.1"/>
    </source>
</evidence>